<dbReference type="RefSeq" id="WP_139222595.1">
    <property type="nucleotide sequence ID" value="NZ_FOTF01000006.1"/>
</dbReference>
<dbReference type="Proteomes" id="UP000199550">
    <property type="component" value="Unassembled WGS sequence"/>
</dbReference>
<sequence>MAAAGACVSVPVKKSPPPVTIGEVIQKGQYSMVMDARWYGLPPAQDGWVYFRIERDVYRVDYVTMTVLERATAETGRNWP</sequence>
<organism evidence="1 2">
    <name type="scientific">Loktanella salsilacus</name>
    <dbReference type="NCBI Taxonomy" id="195913"/>
    <lineage>
        <taxon>Bacteria</taxon>
        <taxon>Pseudomonadati</taxon>
        <taxon>Pseudomonadota</taxon>
        <taxon>Alphaproteobacteria</taxon>
        <taxon>Rhodobacterales</taxon>
        <taxon>Roseobacteraceae</taxon>
        <taxon>Loktanella</taxon>
    </lineage>
</organism>
<dbReference type="STRING" id="195913.SAMN04488004_106185"/>
<keyword evidence="2" id="KW-1185">Reference proteome</keyword>
<dbReference type="AlphaFoldDB" id="A0A1I4ECE0"/>
<evidence type="ECO:0000313" key="1">
    <source>
        <dbReference type="EMBL" id="SFL03432.1"/>
    </source>
</evidence>
<dbReference type="EMBL" id="FOTF01000006">
    <property type="protein sequence ID" value="SFL03432.1"/>
    <property type="molecule type" value="Genomic_DNA"/>
</dbReference>
<protein>
    <submittedName>
        <fullName evidence="1">Uncharacterized protein</fullName>
    </submittedName>
</protein>
<accession>A0A1I4ECE0</accession>
<evidence type="ECO:0000313" key="2">
    <source>
        <dbReference type="Proteomes" id="UP000199550"/>
    </source>
</evidence>
<name>A0A1I4ECE0_9RHOB</name>
<reference evidence="1 2" key="1">
    <citation type="submission" date="2016-10" db="EMBL/GenBank/DDBJ databases">
        <authorList>
            <person name="de Groot N.N."/>
        </authorList>
    </citation>
    <scope>NUCLEOTIDE SEQUENCE [LARGE SCALE GENOMIC DNA]</scope>
    <source>
        <strain evidence="1 2">DSM 16199</strain>
    </source>
</reference>
<gene>
    <name evidence="1" type="ORF">SAMN04488004_106185</name>
</gene>
<dbReference type="OrthoDB" id="7652095at2"/>
<proteinExistence type="predicted"/>